<feature type="non-terminal residue" evidence="1">
    <location>
        <position position="1"/>
    </location>
</feature>
<evidence type="ECO:0000313" key="1">
    <source>
        <dbReference type="EMBL" id="SBQ36637.1"/>
    </source>
</evidence>
<dbReference type="EMBL" id="HAEA01008157">
    <property type="protein sequence ID" value="SBQ36637.1"/>
    <property type="molecule type" value="Transcribed_RNA"/>
</dbReference>
<gene>
    <name evidence="1" type="primary">NOTCH3</name>
</gene>
<proteinExistence type="predicted"/>
<reference evidence="1" key="1">
    <citation type="submission" date="2016-05" db="EMBL/GenBank/DDBJ databases">
        <authorList>
            <person name="Lavstsen T."/>
            <person name="Jespersen J.S."/>
        </authorList>
    </citation>
    <scope>NUCLEOTIDE SEQUENCE</scope>
    <source>
        <tissue evidence="1">Brain</tissue>
    </source>
</reference>
<dbReference type="AlphaFoldDB" id="A0A1A8DRJ6"/>
<organism evidence="1">
    <name type="scientific">Nothobranchius kadleci</name>
    <name type="common">African annual killifish</name>
    <dbReference type="NCBI Taxonomy" id="1051664"/>
    <lineage>
        <taxon>Eukaryota</taxon>
        <taxon>Metazoa</taxon>
        <taxon>Chordata</taxon>
        <taxon>Craniata</taxon>
        <taxon>Vertebrata</taxon>
        <taxon>Euteleostomi</taxon>
        <taxon>Actinopterygii</taxon>
        <taxon>Neopterygii</taxon>
        <taxon>Teleostei</taxon>
        <taxon>Neoteleostei</taxon>
        <taxon>Acanthomorphata</taxon>
        <taxon>Ovalentaria</taxon>
        <taxon>Atherinomorphae</taxon>
        <taxon>Cyprinodontiformes</taxon>
        <taxon>Nothobranchiidae</taxon>
        <taxon>Nothobranchius</taxon>
    </lineage>
</organism>
<name>A0A1A8DRJ6_NOTKA</name>
<feature type="non-terminal residue" evidence="1">
    <location>
        <position position="71"/>
    </location>
</feature>
<sequence length="71" mass="7316">LATHVVVSLDTRAIGVRTSSMSATATLVRMEASVWTGSTSTSVSVSMELQAQTVRSTLTIAPVIHAITASA</sequence>
<reference evidence="1" key="2">
    <citation type="submission" date="2016-06" db="EMBL/GenBank/DDBJ databases">
        <title>The genome of a short-lived fish provides insights into sex chromosome evolution and the genetic control of aging.</title>
        <authorList>
            <person name="Reichwald K."/>
            <person name="Felder M."/>
            <person name="Petzold A."/>
            <person name="Koch P."/>
            <person name="Groth M."/>
            <person name="Platzer M."/>
        </authorList>
    </citation>
    <scope>NUCLEOTIDE SEQUENCE</scope>
    <source>
        <tissue evidence="1">Brain</tissue>
    </source>
</reference>
<accession>A0A1A8DRJ6</accession>
<protein>
    <submittedName>
        <fullName evidence="1">Notch homolog 3</fullName>
    </submittedName>
</protein>